<evidence type="ECO:0000313" key="3">
    <source>
        <dbReference type="Proteomes" id="UP000005104"/>
    </source>
</evidence>
<sequence length="183" mass="19451">MARKVLIQIRRGLEVSIGTLEIGELGYCTDTKKLYIGTDNGNEVLVAAQTVGDMLKSIYDTNNDGKVDMAAAAESVPWSGVTGKKVLSESSTDEAPMTIPHGVAPVSPVNGDLWTTTSGLYLRLNGTTRTMAHTSTWSTVSQAEAEAGTVTSQRLWTAQRVAQAIAAQAMPKGPVTWNQLKGV</sequence>
<name>H5Y0A5_9FIRM</name>
<gene>
    <name evidence="2" type="ORF">DesyoDRAFT_5152</name>
</gene>
<dbReference type="RefSeq" id="WP_007787306.1">
    <property type="nucleotide sequence ID" value="NZ_CM001441.1"/>
</dbReference>
<dbReference type="Pfam" id="PF18454">
    <property type="entry name" value="Mtd_N"/>
    <property type="match status" value="1"/>
</dbReference>
<keyword evidence="3" id="KW-1185">Reference proteome</keyword>
<dbReference type="InterPro" id="IPR041352">
    <property type="entry name" value="Mtd_N"/>
</dbReference>
<accession>H5Y0A5</accession>
<reference evidence="2 3" key="1">
    <citation type="submission" date="2011-11" db="EMBL/GenBank/DDBJ databases">
        <title>The Noncontiguous Finished genome of Desulfosporosinus youngiae DSM 17734.</title>
        <authorList>
            <consortium name="US DOE Joint Genome Institute (JGI-PGF)"/>
            <person name="Lucas S."/>
            <person name="Han J."/>
            <person name="Lapidus A."/>
            <person name="Cheng J.-F."/>
            <person name="Goodwin L."/>
            <person name="Pitluck S."/>
            <person name="Peters L."/>
            <person name="Ovchinnikova G."/>
            <person name="Lu M."/>
            <person name="Land M.L."/>
            <person name="Hauser L."/>
            <person name="Pester M."/>
            <person name="Spring S."/>
            <person name="Ollivier B."/>
            <person name="Rattei T."/>
            <person name="Klenk H.-P."/>
            <person name="Wagner M."/>
            <person name="Loy A."/>
            <person name="Woyke T.J."/>
        </authorList>
    </citation>
    <scope>NUCLEOTIDE SEQUENCE [LARGE SCALE GENOMIC DNA]</scope>
    <source>
        <strain evidence="2 3">DSM 17734</strain>
    </source>
</reference>
<dbReference type="eggNOG" id="ENOG5033INK">
    <property type="taxonomic scope" value="Bacteria"/>
</dbReference>
<dbReference type="STRING" id="768710.DesyoDRAFT_5152"/>
<dbReference type="HOGENOM" id="CLU_126462_0_0_9"/>
<evidence type="ECO:0000313" key="2">
    <source>
        <dbReference type="EMBL" id="EHQ92084.1"/>
    </source>
</evidence>
<feature type="domain" description="Major tropism determinant N-terminal" evidence="1">
    <location>
        <begin position="7"/>
        <end position="37"/>
    </location>
</feature>
<evidence type="ECO:0000259" key="1">
    <source>
        <dbReference type="Pfam" id="PF18454"/>
    </source>
</evidence>
<dbReference type="AlphaFoldDB" id="H5Y0A5"/>
<dbReference type="EMBL" id="CM001441">
    <property type="protein sequence ID" value="EHQ92084.1"/>
    <property type="molecule type" value="Genomic_DNA"/>
</dbReference>
<protein>
    <recommendedName>
        <fullName evidence="1">Major tropism determinant N-terminal domain-containing protein</fullName>
    </recommendedName>
</protein>
<dbReference type="OrthoDB" id="2088495at2"/>
<proteinExistence type="predicted"/>
<organism evidence="2 3">
    <name type="scientific">Desulfosporosinus youngiae DSM 17734</name>
    <dbReference type="NCBI Taxonomy" id="768710"/>
    <lineage>
        <taxon>Bacteria</taxon>
        <taxon>Bacillati</taxon>
        <taxon>Bacillota</taxon>
        <taxon>Clostridia</taxon>
        <taxon>Eubacteriales</taxon>
        <taxon>Desulfitobacteriaceae</taxon>
        <taxon>Desulfosporosinus</taxon>
    </lineage>
</organism>
<dbReference type="Proteomes" id="UP000005104">
    <property type="component" value="Chromosome"/>
</dbReference>